<dbReference type="InParanoid" id="A0A024FTY9"/>
<reference evidence="1 2" key="1">
    <citation type="submission" date="2012-05" db="EMBL/GenBank/DDBJ databases">
        <title>Recombination and specialization in a pathogen metapopulation.</title>
        <authorList>
            <person name="Gardiner A."/>
            <person name="Kemen E."/>
            <person name="Schultz-Larsen T."/>
            <person name="MacLean D."/>
            <person name="Van Oosterhout C."/>
            <person name="Jones J.D.G."/>
        </authorList>
    </citation>
    <scope>NUCLEOTIDE SEQUENCE [LARGE SCALE GENOMIC DNA]</scope>
    <source>
        <strain evidence="1 2">Ac Nc2</strain>
    </source>
</reference>
<name>A0A024FTY9_9STRA</name>
<dbReference type="Proteomes" id="UP000053237">
    <property type="component" value="Unassembled WGS sequence"/>
</dbReference>
<evidence type="ECO:0000313" key="1">
    <source>
        <dbReference type="EMBL" id="CCI10134.1"/>
    </source>
</evidence>
<evidence type="ECO:0000313" key="2">
    <source>
        <dbReference type="Proteomes" id="UP000053237"/>
    </source>
</evidence>
<protein>
    <submittedName>
        <fullName evidence="1">Uncharacterized protein</fullName>
    </submittedName>
</protein>
<sequence>MSTTRMILQFKSPNKRTFPIQNGFGFLDRKIGRRKLMRPVLSFQIRHDVCSHNEEPEVTLLHLCVFLKEKYHLIDLI</sequence>
<proteinExistence type="predicted"/>
<gene>
    <name evidence="1" type="ORF">BN9_062480</name>
</gene>
<comment type="caution">
    <text evidence="1">The sequence shown here is derived from an EMBL/GenBank/DDBJ whole genome shotgun (WGS) entry which is preliminary data.</text>
</comment>
<organism evidence="1 2">
    <name type="scientific">Albugo candida</name>
    <dbReference type="NCBI Taxonomy" id="65357"/>
    <lineage>
        <taxon>Eukaryota</taxon>
        <taxon>Sar</taxon>
        <taxon>Stramenopiles</taxon>
        <taxon>Oomycota</taxon>
        <taxon>Peronosporomycetes</taxon>
        <taxon>Albuginales</taxon>
        <taxon>Albuginaceae</taxon>
        <taxon>Albugo</taxon>
    </lineage>
</organism>
<dbReference type="AlphaFoldDB" id="A0A024FTY9"/>
<keyword evidence="2" id="KW-1185">Reference proteome</keyword>
<accession>A0A024FTY9</accession>
<dbReference type="EMBL" id="CAIX01000096">
    <property type="protein sequence ID" value="CCI10134.1"/>
    <property type="molecule type" value="Genomic_DNA"/>
</dbReference>